<dbReference type="HOGENOM" id="CLU_1638603_0_0_1"/>
<dbReference type="EnsemblProtists" id="HpaT811100">
    <property type="protein sequence ID" value="HpaP811100"/>
    <property type="gene ID" value="HpaG811100"/>
</dbReference>
<evidence type="ECO:0000313" key="1">
    <source>
        <dbReference type="EnsemblProtists" id="HpaP811100"/>
    </source>
</evidence>
<dbReference type="VEuPathDB" id="FungiDB:HpaG811100"/>
<accession>M4BX49</accession>
<proteinExistence type="predicted"/>
<protein>
    <submittedName>
        <fullName evidence="1">Uncharacterized protein</fullName>
    </submittedName>
</protein>
<evidence type="ECO:0000313" key="2">
    <source>
        <dbReference type="Proteomes" id="UP000011713"/>
    </source>
</evidence>
<dbReference type="InParanoid" id="M4BX49"/>
<dbReference type="AlphaFoldDB" id="M4BX49"/>
<sequence length="162" mass="18148">MAPTNRLENAFCARVLCLVERLGHTHPEVGPFCPAGIAVLSGEKMMQTLEMSCRGAGKELATLGNVRVVHTEEEEKEERKRKSGKRECVWVGRSGTRRGRWWERVERGSYIARGSTEIYGCWASIADSKIMVGLWCTAATRKAESSQTFLLLLVYGAPLWML</sequence>
<reference evidence="1" key="2">
    <citation type="submission" date="2015-06" db="UniProtKB">
        <authorList>
            <consortium name="EnsemblProtists"/>
        </authorList>
    </citation>
    <scope>IDENTIFICATION</scope>
    <source>
        <strain evidence="1">Emoy2</strain>
    </source>
</reference>
<organism evidence="1 2">
    <name type="scientific">Hyaloperonospora arabidopsidis (strain Emoy2)</name>
    <name type="common">Downy mildew agent</name>
    <name type="synonym">Peronospora arabidopsidis</name>
    <dbReference type="NCBI Taxonomy" id="559515"/>
    <lineage>
        <taxon>Eukaryota</taxon>
        <taxon>Sar</taxon>
        <taxon>Stramenopiles</taxon>
        <taxon>Oomycota</taxon>
        <taxon>Peronosporomycetes</taxon>
        <taxon>Peronosporales</taxon>
        <taxon>Peronosporaceae</taxon>
        <taxon>Hyaloperonospora</taxon>
    </lineage>
</organism>
<keyword evidence="2" id="KW-1185">Reference proteome</keyword>
<dbReference type="Proteomes" id="UP000011713">
    <property type="component" value="Unassembled WGS sequence"/>
</dbReference>
<name>M4BX49_HYAAE</name>
<dbReference type="EMBL" id="JH598014">
    <property type="status" value="NOT_ANNOTATED_CDS"/>
    <property type="molecule type" value="Genomic_DNA"/>
</dbReference>
<reference evidence="2" key="1">
    <citation type="journal article" date="2010" name="Science">
        <title>Signatures of adaptation to obligate biotrophy in the Hyaloperonospora arabidopsidis genome.</title>
        <authorList>
            <person name="Baxter L."/>
            <person name="Tripathy S."/>
            <person name="Ishaque N."/>
            <person name="Boot N."/>
            <person name="Cabral A."/>
            <person name="Kemen E."/>
            <person name="Thines M."/>
            <person name="Ah-Fong A."/>
            <person name="Anderson R."/>
            <person name="Badejoko W."/>
            <person name="Bittner-Eddy P."/>
            <person name="Boore J.L."/>
            <person name="Chibucos M.C."/>
            <person name="Coates M."/>
            <person name="Dehal P."/>
            <person name="Delehaunty K."/>
            <person name="Dong S."/>
            <person name="Downton P."/>
            <person name="Dumas B."/>
            <person name="Fabro G."/>
            <person name="Fronick C."/>
            <person name="Fuerstenberg S.I."/>
            <person name="Fulton L."/>
            <person name="Gaulin E."/>
            <person name="Govers F."/>
            <person name="Hughes L."/>
            <person name="Humphray S."/>
            <person name="Jiang R.H."/>
            <person name="Judelson H."/>
            <person name="Kamoun S."/>
            <person name="Kyung K."/>
            <person name="Meijer H."/>
            <person name="Minx P."/>
            <person name="Morris P."/>
            <person name="Nelson J."/>
            <person name="Phuntumart V."/>
            <person name="Qutob D."/>
            <person name="Rehmany A."/>
            <person name="Rougon-Cardoso A."/>
            <person name="Ryden P."/>
            <person name="Torto-Alalibo T."/>
            <person name="Studholme D."/>
            <person name="Wang Y."/>
            <person name="Win J."/>
            <person name="Wood J."/>
            <person name="Clifton S.W."/>
            <person name="Rogers J."/>
            <person name="Van den Ackerveken G."/>
            <person name="Jones J.D."/>
            <person name="McDowell J.M."/>
            <person name="Beynon J."/>
            <person name="Tyler B.M."/>
        </authorList>
    </citation>
    <scope>NUCLEOTIDE SEQUENCE [LARGE SCALE GENOMIC DNA]</scope>
    <source>
        <strain evidence="2">Emoy2</strain>
    </source>
</reference>